<evidence type="ECO:0000256" key="1">
    <source>
        <dbReference type="SAM" id="Phobius"/>
    </source>
</evidence>
<dbReference type="PANTHER" id="PTHR34978:SF3">
    <property type="entry name" value="SLR0241 PROTEIN"/>
    <property type="match status" value="1"/>
</dbReference>
<dbReference type="PANTHER" id="PTHR34978">
    <property type="entry name" value="POSSIBLE SENSOR-TRANSDUCER PROTEIN BLAR"/>
    <property type="match status" value="1"/>
</dbReference>
<reference evidence="3 4" key="1">
    <citation type="submission" date="2019-09" db="EMBL/GenBank/DDBJ databases">
        <authorList>
            <person name="Valk L.C."/>
        </authorList>
    </citation>
    <scope>NUCLEOTIDE SEQUENCE [LARGE SCALE GENOMIC DNA]</scope>
    <source>
        <strain evidence="3">GalUA</strain>
    </source>
</reference>
<reference evidence="3 4" key="2">
    <citation type="submission" date="2020-02" db="EMBL/GenBank/DDBJ databases">
        <title>Candidatus Galacturonibacter soehngenii shows hetero-acetogenic catabolism of galacturonic acid but lacks a canonical carbon monoxide dehydrogenase/acetyl-CoA synthase complex.</title>
        <authorList>
            <person name="Diender M."/>
            <person name="Stouten G.R."/>
            <person name="Petersen J.F."/>
            <person name="Nielsen P.H."/>
            <person name="Dueholm M.S."/>
            <person name="Pronk J.T."/>
            <person name="Van Loosdrecht M.C.M."/>
        </authorList>
    </citation>
    <scope>NUCLEOTIDE SEQUENCE [LARGE SCALE GENOMIC DNA]</scope>
    <source>
        <strain evidence="3">GalUA</strain>
    </source>
</reference>
<feature type="transmembrane region" description="Helical" evidence="1">
    <location>
        <begin position="6"/>
        <end position="25"/>
    </location>
</feature>
<organism evidence="3 4">
    <name type="scientific">Candidatus Galacturonatibacter soehngenii</name>
    <dbReference type="NCBI Taxonomy" id="2307010"/>
    <lineage>
        <taxon>Bacteria</taxon>
        <taxon>Bacillati</taxon>
        <taxon>Bacillota</taxon>
        <taxon>Clostridia</taxon>
        <taxon>Lachnospirales</taxon>
        <taxon>Lachnospiraceae</taxon>
        <taxon>Candidatus Galacturonatibacter</taxon>
    </lineage>
</organism>
<dbReference type="CDD" id="cd07341">
    <property type="entry name" value="M56_BlaR1_MecR1_like"/>
    <property type="match status" value="1"/>
</dbReference>
<protein>
    <submittedName>
        <fullName evidence="3">M56 family metallopeptidase</fullName>
    </submittedName>
</protein>
<feature type="transmembrane region" description="Helical" evidence="1">
    <location>
        <begin position="262"/>
        <end position="285"/>
    </location>
</feature>
<dbReference type="Proteomes" id="UP000461768">
    <property type="component" value="Unassembled WGS sequence"/>
</dbReference>
<evidence type="ECO:0000313" key="4">
    <source>
        <dbReference type="Proteomes" id="UP000461768"/>
    </source>
</evidence>
<dbReference type="InterPro" id="IPR052173">
    <property type="entry name" value="Beta-lactam_resp_regulator"/>
</dbReference>
<feature type="transmembrane region" description="Helical" evidence="1">
    <location>
        <begin position="306"/>
        <end position="327"/>
    </location>
</feature>
<keyword evidence="1" id="KW-0472">Membrane</keyword>
<gene>
    <name evidence="3" type="ORF">F7O84_15345</name>
</gene>
<dbReference type="AlphaFoldDB" id="A0A7V7UAS4"/>
<dbReference type="InterPro" id="IPR008756">
    <property type="entry name" value="Peptidase_M56"/>
</dbReference>
<feature type="transmembrane region" description="Helical" evidence="1">
    <location>
        <begin position="103"/>
        <end position="129"/>
    </location>
</feature>
<proteinExistence type="predicted"/>
<feature type="transmembrane region" description="Helical" evidence="1">
    <location>
        <begin position="37"/>
        <end position="53"/>
    </location>
</feature>
<keyword evidence="4" id="KW-1185">Reference proteome</keyword>
<feature type="transmembrane region" description="Helical" evidence="1">
    <location>
        <begin position="212"/>
        <end position="234"/>
    </location>
</feature>
<comment type="caution">
    <text evidence="3">The sequence shown here is derived from an EMBL/GenBank/DDBJ whole genome shotgun (WGS) entry which is preliminary data.</text>
</comment>
<feature type="domain" description="Peptidase M56" evidence="2">
    <location>
        <begin position="8"/>
        <end position="298"/>
    </location>
</feature>
<dbReference type="Pfam" id="PF05569">
    <property type="entry name" value="Peptidase_M56"/>
    <property type="match status" value="1"/>
</dbReference>
<dbReference type="EMBL" id="WAGX01000007">
    <property type="protein sequence ID" value="KAB1435753.1"/>
    <property type="molecule type" value="Genomic_DNA"/>
</dbReference>
<keyword evidence="1" id="KW-0812">Transmembrane</keyword>
<accession>A0A7V7UAS4</accession>
<dbReference type="OrthoDB" id="9770467at2"/>
<evidence type="ECO:0000313" key="3">
    <source>
        <dbReference type="EMBL" id="KAB1435753.1"/>
    </source>
</evidence>
<name>A0A7V7UAS4_9FIRM</name>
<evidence type="ECO:0000259" key="2">
    <source>
        <dbReference type="Pfam" id="PF05569"/>
    </source>
</evidence>
<keyword evidence="1" id="KW-1133">Transmembrane helix</keyword>
<dbReference type="RefSeq" id="WP_151147249.1">
    <property type="nucleotide sequence ID" value="NZ_WAGX01000007.1"/>
</dbReference>
<sequence length="462" mass="52864">MDKFIFQLLYCSFAMAIITLFYTLVVTFSKKQHSPKGFYYTGVVILVGYLIPFRPNITLPASMKFSFREFNTTDPLLHNSFVSPLRSFNQTRDNITIARNDTFLLQSICFLWLIGAIGVLVHHIIRYIYFIKTVRRWSIEIIDDQMLATFDGAKAYYGISSHIKLMNCSCISSPMLISLMHPTILLPDIYLSTEELKLVLSHELVHFKRKDLFIKGALILSLAINWLNPAIYLFSKVFTHFCEISCDETVTENLSESVRYQYVLVIMRVAHGALKPNTVFSTFFYGGKENMKNRISFIMRTSNKRMSIALLSICFILTLSTKIAFAANSEEFMNTSNNWKSSFLVIKTNEEIEKEMAESFSIKYSNDFDENDFPEMIITYDEDGIPMVTNPSNSFMREAVIATTKHKKNGFYSSSDCSNSSLVFWTLKGASIQVIDSSNTTTVAKVKCGDYTGYIKKSDLKF</sequence>